<dbReference type="AlphaFoldDB" id="A0A9N9P0V5"/>
<dbReference type="InterPro" id="IPR021829">
    <property type="entry name" value="DUF3419"/>
</dbReference>
<protein>
    <submittedName>
        <fullName evidence="1">24559_t:CDS:1</fullName>
    </submittedName>
</protein>
<dbReference type="Proteomes" id="UP000789405">
    <property type="component" value="Unassembled WGS sequence"/>
</dbReference>
<reference evidence="1" key="1">
    <citation type="submission" date="2021-06" db="EMBL/GenBank/DDBJ databases">
        <authorList>
            <person name="Kallberg Y."/>
            <person name="Tangrot J."/>
            <person name="Rosling A."/>
        </authorList>
    </citation>
    <scope>NUCLEOTIDE SEQUENCE</scope>
    <source>
        <strain evidence="1">MA453B</strain>
    </source>
</reference>
<organism evidence="1 2">
    <name type="scientific">Dentiscutata erythropus</name>
    <dbReference type="NCBI Taxonomy" id="1348616"/>
    <lineage>
        <taxon>Eukaryota</taxon>
        <taxon>Fungi</taxon>
        <taxon>Fungi incertae sedis</taxon>
        <taxon>Mucoromycota</taxon>
        <taxon>Glomeromycotina</taxon>
        <taxon>Glomeromycetes</taxon>
        <taxon>Diversisporales</taxon>
        <taxon>Gigasporaceae</taxon>
        <taxon>Dentiscutata</taxon>
    </lineage>
</organism>
<proteinExistence type="predicted"/>
<dbReference type="PANTHER" id="PTHR47473">
    <property type="entry name" value="BTA1P"/>
    <property type="match status" value="1"/>
</dbReference>
<comment type="caution">
    <text evidence="1">The sequence shown here is derived from an EMBL/GenBank/DDBJ whole genome shotgun (WGS) entry which is preliminary data.</text>
</comment>
<sequence length="221" mass="25706">LGVPIRQWKMLLSEGTAYQYMCDTFDSVITHYKLSIDGYFYFLCLMLHYNFESCPSYLTQSGFDALKRGALDSIRIHINYIVDVLKGLNDKELTKAVLMDNIDLFSESEAGEEIKQLARAVKKGDYVFWRSSARHPWFNKVFVKYGLAVDPINVREPGSGTKPEEFSCEIFLLMEKDLSISPQEVDSEDLAQNFKDKKYTAYHRKCVYACYQIQSQETWRF</sequence>
<dbReference type="PANTHER" id="PTHR47473:SF1">
    <property type="entry name" value="METHYLTRANSFERASE DOMAIN-CONTAINING PROTEIN"/>
    <property type="match status" value="1"/>
</dbReference>
<keyword evidence="2" id="KW-1185">Reference proteome</keyword>
<name>A0A9N9P0V5_9GLOM</name>
<dbReference type="EMBL" id="CAJVPY010022092">
    <property type="protein sequence ID" value="CAG8781774.1"/>
    <property type="molecule type" value="Genomic_DNA"/>
</dbReference>
<dbReference type="Pfam" id="PF11899">
    <property type="entry name" value="DUF3419"/>
    <property type="match status" value="1"/>
</dbReference>
<accession>A0A9N9P0V5</accession>
<dbReference type="OrthoDB" id="10253390at2759"/>
<feature type="non-terminal residue" evidence="1">
    <location>
        <position position="1"/>
    </location>
</feature>
<gene>
    <name evidence="1" type="ORF">DERYTH_LOCUS19733</name>
</gene>
<evidence type="ECO:0000313" key="2">
    <source>
        <dbReference type="Proteomes" id="UP000789405"/>
    </source>
</evidence>
<evidence type="ECO:0000313" key="1">
    <source>
        <dbReference type="EMBL" id="CAG8781774.1"/>
    </source>
</evidence>